<reference evidence="1" key="1">
    <citation type="submission" date="2023-08" db="EMBL/GenBank/DDBJ databases">
        <authorList>
            <person name="Chen Y."/>
            <person name="Shah S."/>
            <person name="Dougan E. K."/>
            <person name="Thang M."/>
            <person name="Chan C."/>
        </authorList>
    </citation>
    <scope>NUCLEOTIDE SEQUENCE</scope>
</reference>
<name>A0AA36IZ12_9DINO</name>
<dbReference type="AlphaFoldDB" id="A0AA36IZ12"/>
<keyword evidence="2" id="KW-1185">Reference proteome</keyword>
<evidence type="ECO:0000313" key="2">
    <source>
        <dbReference type="Proteomes" id="UP001178507"/>
    </source>
</evidence>
<gene>
    <name evidence="1" type="ORF">EVOR1521_LOCUS19915</name>
</gene>
<accession>A0AA36IZ12</accession>
<comment type="caution">
    <text evidence="1">The sequence shown here is derived from an EMBL/GenBank/DDBJ whole genome shotgun (WGS) entry which is preliminary data.</text>
</comment>
<dbReference type="EMBL" id="CAUJNA010003168">
    <property type="protein sequence ID" value="CAJ1395490.1"/>
    <property type="molecule type" value="Genomic_DNA"/>
</dbReference>
<dbReference type="SUPFAM" id="SSF51197">
    <property type="entry name" value="Clavaminate synthase-like"/>
    <property type="match status" value="1"/>
</dbReference>
<evidence type="ECO:0000313" key="1">
    <source>
        <dbReference type="EMBL" id="CAJ1395490.1"/>
    </source>
</evidence>
<organism evidence="1 2">
    <name type="scientific">Effrenium voratum</name>
    <dbReference type="NCBI Taxonomy" id="2562239"/>
    <lineage>
        <taxon>Eukaryota</taxon>
        <taxon>Sar</taxon>
        <taxon>Alveolata</taxon>
        <taxon>Dinophyceae</taxon>
        <taxon>Suessiales</taxon>
        <taxon>Symbiodiniaceae</taxon>
        <taxon>Effrenium</taxon>
    </lineage>
</organism>
<proteinExistence type="predicted"/>
<protein>
    <submittedName>
        <fullName evidence="1">Uncharacterized protein</fullName>
    </submittedName>
</protein>
<dbReference type="Proteomes" id="UP001178507">
    <property type="component" value="Unassembled WGS sequence"/>
</dbReference>
<sequence length="463" mass="53612">MGSGGRCMRPTDLKDRIAFDLKDVHEVLQTSTLLLFVLGTMAPASEYPRKLDQILDASDIEYLKKFFHTQVETEWERNEGLAKARGLPKPRRSLEYYTLLRQLQGKPRDASLERIISKLYAVIEKQFGPGFVIVHDFWSWRTAQNVPAEFIHHDPDFWATGHHDGFNLWILLDHKNMAHSFDIFLEQDNPELYRIVKNKAGRLLPEKSGARLTECPGVLFWDPLSWWPVLYEWPYTRTLAMVMGVALNKFWQKSQNCIMYLKQRLPTWSFRCVLGLTGWLFRLTPLPAGLVLKTQRFGLEVGDALVLRQYELHTTDQDPLQDHQFRLAVGVKVVRQGPIVQYCYTGPASRIRRNYPCLRWGLGQVLPDFYRCELDMEPYPETWLTRFLFSATAEKALGDSGAKVFGEEPEPPSREDDGRLPVALRLKHGKEHSRLNWVGMPLARDIPLKMVPDYEHGNPMFAE</sequence>